<dbReference type="EMBL" id="LXEW01000003">
    <property type="protein sequence ID" value="OAT55064.1"/>
    <property type="molecule type" value="Genomic_DNA"/>
</dbReference>
<dbReference type="Proteomes" id="UP000078224">
    <property type="component" value="Unassembled WGS sequence"/>
</dbReference>
<evidence type="ECO:0000313" key="2">
    <source>
        <dbReference type="Proteomes" id="UP000078224"/>
    </source>
</evidence>
<name>A0A1B7K4W2_9GAMM</name>
<comment type="caution">
    <text evidence="1">The sequence shown here is derived from an EMBL/GenBank/DDBJ whole genome shotgun (WGS) entry which is preliminary data.</text>
</comment>
<dbReference type="Pfam" id="PF18742">
    <property type="entry name" value="DpnII-MboI"/>
    <property type="match status" value="1"/>
</dbReference>
<dbReference type="AlphaFoldDB" id="A0A1B7K4W2"/>
<dbReference type="RefSeq" id="WP_068907150.1">
    <property type="nucleotide sequence ID" value="NZ_LXEW01000003.1"/>
</dbReference>
<sequence length="262" mass="31316">MENQIKDRFEELTKEIEQIIENKVTEYDYDIQSNVTIVDLKSLNLWKQSVKYLLGEVYGKESDYYKDFYRICRDENRYYSLFDVLTEKLIPIFNSAKSNIHYQYKENNVDNKKYALDRINKICSRFHHVSRQLQARYNDRNTLDIDDEYDVQDLLHSLLKIDFDDIRPEEYSPSYASSSSRVDFLLKEQKIIIEVKKTRKSLKTKEIAEQLIVDIARYNEHPDCELLIFFIYDPDAKISNPMGLIRDLEKSNHKVKIIINPI</sequence>
<accession>A0A1B7K4W2</accession>
<dbReference type="PATRIC" id="fig|1354272.4.peg.220"/>
<protein>
    <recommendedName>
        <fullName evidence="3">Malate dehydrogenase</fullName>
    </recommendedName>
</protein>
<gene>
    <name evidence="1" type="ORF">M998_0214</name>
</gene>
<evidence type="ECO:0000313" key="1">
    <source>
        <dbReference type="EMBL" id="OAT55064.1"/>
    </source>
</evidence>
<organism evidence="1 2">
    <name type="scientific">Providencia heimbachae ATCC 35613</name>
    <dbReference type="NCBI Taxonomy" id="1354272"/>
    <lineage>
        <taxon>Bacteria</taxon>
        <taxon>Pseudomonadati</taxon>
        <taxon>Pseudomonadota</taxon>
        <taxon>Gammaproteobacteria</taxon>
        <taxon>Enterobacterales</taxon>
        <taxon>Morganellaceae</taxon>
        <taxon>Providencia</taxon>
    </lineage>
</organism>
<evidence type="ECO:0008006" key="3">
    <source>
        <dbReference type="Google" id="ProtNLM"/>
    </source>
</evidence>
<keyword evidence="2" id="KW-1185">Reference proteome</keyword>
<dbReference type="OrthoDB" id="2678579at2"/>
<proteinExistence type="predicted"/>
<reference evidence="1 2" key="1">
    <citation type="submission" date="2016-04" db="EMBL/GenBank/DDBJ databases">
        <title>ATOL: Assembling a taxonomically balanced genome-scale reconstruction of the evolutionary history of the Enterobacteriaceae.</title>
        <authorList>
            <person name="Plunkett G.III."/>
            <person name="Neeno-Eckwall E.C."/>
            <person name="Glasner J.D."/>
            <person name="Perna N.T."/>
        </authorList>
    </citation>
    <scope>NUCLEOTIDE SEQUENCE [LARGE SCALE GENOMIC DNA]</scope>
    <source>
        <strain evidence="1 2">ATCC 35613</strain>
    </source>
</reference>